<reference evidence="1" key="1">
    <citation type="submission" date="2020-11" db="EMBL/GenBank/DDBJ databases">
        <authorList>
            <consortium name="DOE Joint Genome Institute"/>
            <person name="Ahrendt S."/>
            <person name="Riley R."/>
            <person name="Andreopoulos W."/>
            <person name="Labutti K."/>
            <person name="Pangilinan J."/>
            <person name="Ruiz-Duenas F.J."/>
            <person name="Barrasa J.M."/>
            <person name="Sanchez-Garcia M."/>
            <person name="Camarero S."/>
            <person name="Miyauchi S."/>
            <person name="Serrano A."/>
            <person name="Linde D."/>
            <person name="Babiker R."/>
            <person name="Drula E."/>
            <person name="Ayuso-Fernandez I."/>
            <person name="Pacheco R."/>
            <person name="Padilla G."/>
            <person name="Ferreira P."/>
            <person name="Barriuso J."/>
            <person name="Kellner H."/>
            <person name="Castanera R."/>
            <person name="Alfaro M."/>
            <person name="Ramirez L."/>
            <person name="Pisabarro A.G."/>
            <person name="Kuo A."/>
            <person name="Tritt A."/>
            <person name="Lipzen A."/>
            <person name="He G."/>
            <person name="Yan M."/>
            <person name="Ng V."/>
            <person name="Cullen D."/>
            <person name="Martin F."/>
            <person name="Rosso M.-N."/>
            <person name="Henrissat B."/>
            <person name="Hibbett D."/>
            <person name="Martinez A.T."/>
            <person name="Grigoriev I.V."/>
        </authorList>
    </citation>
    <scope>NUCLEOTIDE SEQUENCE</scope>
    <source>
        <strain evidence="1">AH 40177</strain>
    </source>
</reference>
<dbReference type="AlphaFoldDB" id="A0A9P5PZM2"/>
<evidence type="ECO:0008006" key="3">
    <source>
        <dbReference type="Google" id="ProtNLM"/>
    </source>
</evidence>
<sequence>AEADFNAWYAEEHIHLLSQVPGWQACRRFSLVDSTTRGDSPPRYLALHAYTHLEGFNTPEYKAATNTPWRTRVMDALQGADTRLTLHKALGPTISNPSFESSQNPVYFVSVALSPAPNPEAEADLNAWYAEEHIHLLSQVPGWQACRRFSLVDSTTRGDSPPRYFALHACTHLEGLNTSQYKTVTNTPWRTRVMGGIVATERYTYSLKAGS</sequence>
<name>A0A9P5PZM2_9AGAR</name>
<evidence type="ECO:0000313" key="2">
    <source>
        <dbReference type="Proteomes" id="UP000772434"/>
    </source>
</evidence>
<organism evidence="1 2">
    <name type="scientific">Rhodocollybia butyracea</name>
    <dbReference type="NCBI Taxonomy" id="206335"/>
    <lineage>
        <taxon>Eukaryota</taxon>
        <taxon>Fungi</taxon>
        <taxon>Dikarya</taxon>
        <taxon>Basidiomycota</taxon>
        <taxon>Agaricomycotina</taxon>
        <taxon>Agaricomycetes</taxon>
        <taxon>Agaricomycetidae</taxon>
        <taxon>Agaricales</taxon>
        <taxon>Marasmiineae</taxon>
        <taxon>Omphalotaceae</taxon>
        <taxon>Rhodocollybia</taxon>
    </lineage>
</organism>
<dbReference type="OrthoDB" id="2851338at2759"/>
<dbReference type="EMBL" id="JADNRY010000009">
    <property type="protein sequence ID" value="KAF9075554.1"/>
    <property type="molecule type" value="Genomic_DNA"/>
</dbReference>
<dbReference type="SUPFAM" id="SSF54909">
    <property type="entry name" value="Dimeric alpha+beta barrel"/>
    <property type="match status" value="1"/>
</dbReference>
<evidence type="ECO:0000313" key="1">
    <source>
        <dbReference type="EMBL" id="KAF9075554.1"/>
    </source>
</evidence>
<keyword evidence="2" id="KW-1185">Reference proteome</keyword>
<gene>
    <name evidence="1" type="ORF">BDP27DRAFT_1212397</name>
</gene>
<accession>A0A9P5PZM2</accession>
<dbReference type="InterPro" id="IPR011008">
    <property type="entry name" value="Dimeric_a/b-barrel"/>
</dbReference>
<proteinExistence type="predicted"/>
<protein>
    <recommendedName>
        <fullName evidence="3">EthD domain-containing protein</fullName>
    </recommendedName>
</protein>
<comment type="caution">
    <text evidence="1">The sequence shown here is derived from an EMBL/GenBank/DDBJ whole genome shotgun (WGS) entry which is preliminary data.</text>
</comment>
<dbReference type="Proteomes" id="UP000772434">
    <property type="component" value="Unassembled WGS sequence"/>
</dbReference>
<feature type="non-terminal residue" evidence="1">
    <location>
        <position position="211"/>
    </location>
</feature>